<accession>A0A0P1M5E4</accession>
<keyword evidence="4 8" id="KW-0812">Transmembrane</keyword>
<dbReference type="EMBL" id="FAOP01000001">
    <property type="protein sequence ID" value="CUU01165.1"/>
    <property type="molecule type" value="Genomic_DNA"/>
</dbReference>
<dbReference type="InterPro" id="IPR007227">
    <property type="entry name" value="Cell_shape_determining_MreD"/>
</dbReference>
<dbReference type="Proteomes" id="UP000182011">
    <property type="component" value="Unassembled WGS sequence"/>
</dbReference>
<dbReference type="GO" id="GO:0008360">
    <property type="term" value="P:regulation of cell shape"/>
    <property type="evidence" value="ECO:0007669"/>
    <property type="project" value="UniProtKB-KW"/>
</dbReference>
<accession>A0A0P1LDV3</accession>
<evidence type="ECO:0000256" key="2">
    <source>
        <dbReference type="ARBA" id="ARBA00007776"/>
    </source>
</evidence>
<dbReference type="OrthoDB" id="9796616at2"/>
<dbReference type="RefSeq" id="WP_075426344.1">
    <property type="nucleotide sequence ID" value="NZ_CZVI01000019.1"/>
</dbReference>
<evidence type="ECO:0000256" key="1">
    <source>
        <dbReference type="ARBA" id="ARBA00004651"/>
    </source>
</evidence>
<evidence type="ECO:0000313" key="12">
    <source>
        <dbReference type="Proteomes" id="UP000182200"/>
    </source>
</evidence>
<evidence type="ECO:0000256" key="7">
    <source>
        <dbReference type="ARBA" id="ARBA00023136"/>
    </source>
</evidence>
<accession>A0A0P1LS31</accession>
<feature type="transmembrane region" description="Helical" evidence="8">
    <location>
        <begin position="6"/>
        <end position="27"/>
    </location>
</feature>
<evidence type="ECO:0000256" key="5">
    <source>
        <dbReference type="ARBA" id="ARBA00022960"/>
    </source>
</evidence>
<keyword evidence="3" id="KW-1003">Cell membrane</keyword>
<keyword evidence="12" id="KW-1185">Reference proteome</keyword>
<evidence type="ECO:0000256" key="3">
    <source>
        <dbReference type="ARBA" id="ARBA00022475"/>
    </source>
</evidence>
<keyword evidence="6 8" id="KW-1133">Transmembrane helix</keyword>
<accession>A0A0N7MQP9</accession>
<accession>A0A0P1NXX2</accession>
<evidence type="ECO:0000313" key="10">
    <source>
        <dbReference type="EMBL" id="CUU01165.1"/>
    </source>
</evidence>
<dbReference type="EMBL" id="CZVI01000019">
    <property type="protein sequence ID" value="CUS90070.1"/>
    <property type="molecule type" value="Genomic_DNA"/>
</dbReference>
<dbReference type="Pfam" id="PF04093">
    <property type="entry name" value="MreD"/>
    <property type="match status" value="1"/>
</dbReference>
<dbReference type="NCBIfam" id="TIGR03426">
    <property type="entry name" value="shape_MreD"/>
    <property type="match status" value="1"/>
</dbReference>
<dbReference type="Proteomes" id="UP000182200">
    <property type="component" value="Unassembled WGS sequence"/>
</dbReference>
<evidence type="ECO:0000313" key="9">
    <source>
        <dbReference type="EMBL" id="CUS90070.1"/>
    </source>
</evidence>
<dbReference type="GO" id="GO:0005886">
    <property type="term" value="C:plasma membrane"/>
    <property type="evidence" value="ECO:0007669"/>
    <property type="project" value="UniProtKB-SubCell"/>
</dbReference>
<proteinExistence type="inferred from homology"/>
<accession>A0A0S4MUS0</accession>
<evidence type="ECO:0000313" key="11">
    <source>
        <dbReference type="Proteomes" id="UP000182011"/>
    </source>
</evidence>
<accession>A0A0P1L8R2</accession>
<accession>A0A0N7MPM3</accession>
<name>A0A0N7MQP9_9BACT</name>
<protein>
    <submittedName>
        <fullName evidence="10">Rod shape-determining protein MreD</fullName>
    </submittedName>
</protein>
<keyword evidence="5" id="KW-0133">Cell shape</keyword>
<feature type="transmembrane region" description="Helical" evidence="8">
    <location>
        <begin position="100"/>
        <end position="120"/>
    </location>
</feature>
<feature type="transmembrane region" description="Helical" evidence="8">
    <location>
        <begin position="68"/>
        <end position="88"/>
    </location>
</feature>
<keyword evidence="7 8" id="KW-0472">Membrane</keyword>
<reference evidence="9 12" key="1">
    <citation type="submission" date="2015-11" db="EMBL/GenBank/DDBJ databases">
        <authorList>
            <person name="Varghese N."/>
        </authorList>
    </citation>
    <scope>NUCLEOTIDE SEQUENCE [LARGE SCALE GENOMIC DNA]</scope>
    <source>
        <strain evidence="9 12">JGI-8</strain>
    </source>
</reference>
<dbReference type="STRING" id="1633631.GCA_001442925_00197"/>
<evidence type="ECO:0000256" key="8">
    <source>
        <dbReference type="SAM" id="Phobius"/>
    </source>
</evidence>
<evidence type="ECO:0000256" key="4">
    <source>
        <dbReference type="ARBA" id="ARBA00022692"/>
    </source>
</evidence>
<comment type="subcellular location">
    <subcellularLocation>
        <location evidence="1">Cell membrane</location>
        <topology evidence="1">Multi-pass membrane protein</topology>
    </subcellularLocation>
</comment>
<evidence type="ECO:0000256" key="6">
    <source>
        <dbReference type="ARBA" id="ARBA00022989"/>
    </source>
</evidence>
<accession>A0A0P1P467</accession>
<reference evidence="10 11" key="2">
    <citation type="submission" date="2015-11" db="EMBL/GenBank/DDBJ databases">
        <authorList>
            <person name="Zhang Y."/>
            <person name="Guo Z."/>
        </authorList>
    </citation>
    <scope>NUCLEOTIDE SEQUENCE [LARGE SCALE GENOMIC DNA]</scope>
    <source>
        <strain evidence="10">JGI-4</strain>
    </source>
</reference>
<organism evidence="10 11">
    <name type="scientific">Candidatus Kryptonium thompsonii</name>
    <dbReference type="NCBI Taxonomy" id="1633631"/>
    <lineage>
        <taxon>Bacteria</taxon>
        <taxon>Pseudomonadati</taxon>
        <taxon>Candidatus Kryptoniota</taxon>
        <taxon>Candidatus Kryptonium</taxon>
    </lineage>
</organism>
<dbReference type="AlphaFoldDB" id="A0A0N7MQP9"/>
<feature type="transmembrane region" description="Helical" evidence="8">
    <location>
        <begin position="132"/>
        <end position="154"/>
    </location>
</feature>
<sequence>MMIYVRYFFVGLAILFIQITMVPLISIEKIAPDLVIIFVVYMALRNGQIVGTVAGFISGLLMDLTVDFVPGLSALSKTVSGFISGYFYSEAKIEANIGTLRFFGIVILCSAVDNLVYFLLDILGSNFDGVEVLRLIVGRSVYTGIISLIPVFTLSRKKGFGYE</sequence>
<feature type="transmembrane region" description="Helical" evidence="8">
    <location>
        <begin position="34"/>
        <end position="62"/>
    </location>
</feature>
<comment type="similarity">
    <text evidence="2">Belongs to the MreD family.</text>
</comment>
<gene>
    <name evidence="10" type="ORF">JGI4_00197</name>
    <name evidence="9" type="ORF">JGI8_01385</name>
</gene>